<dbReference type="AlphaFoldDB" id="A0A9D4J6F0"/>
<evidence type="ECO:0000313" key="3">
    <source>
        <dbReference type="Proteomes" id="UP000828390"/>
    </source>
</evidence>
<organism evidence="2 3">
    <name type="scientific">Dreissena polymorpha</name>
    <name type="common">Zebra mussel</name>
    <name type="synonym">Mytilus polymorpha</name>
    <dbReference type="NCBI Taxonomy" id="45954"/>
    <lineage>
        <taxon>Eukaryota</taxon>
        <taxon>Metazoa</taxon>
        <taxon>Spiralia</taxon>
        <taxon>Lophotrochozoa</taxon>
        <taxon>Mollusca</taxon>
        <taxon>Bivalvia</taxon>
        <taxon>Autobranchia</taxon>
        <taxon>Heteroconchia</taxon>
        <taxon>Euheterodonta</taxon>
        <taxon>Imparidentia</taxon>
        <taxon>Neoheterodontei</taxon>
        <taxon>Myida</taxon>
        <taxon>Dreissenoidea</taxon>
        <taxon>Dreissenidae</taxon>
        <taxon>Dreissena</taxon>
    </lineage>
</organism>
<accession>A0A9D4J6F0</accession>
<dbReference type="Proteomes" id="UP000828390">
    <property type="component" value="Unassembled WGS sequence"/>
</dbReference>
<proteinExistence type="predicted"/>
<evidence type="ECO:0000313" key="2">
    <source>
        <dbReference type="EMBL" id="KAH3797313.1"/>
    </source>
</evidence>
<name>A0A9D4J6F0_DREPO</name>
<sequence>MRICSYRPNHALCINSNGGVRGALVRGAPTDQHRQQHIRRPTGRQPGVPLLRGGG</sequence>
<gene>
    <name evidence="2" type="ORF">DPMN_150891</name>
</gene>
<comment type="caution">
    <text evidence="2">The sequence shown here is derived from an EMBL/GenBank/DDBJ whole genome shotgun (WGS) entry which is preliminary data.</text>
</comment>
<protein>
    <submittedName>
        <fullName evidence="2">Uncharacterized protein</fullName>
    </submittedName>
</protein>
<keyword evidence="3" id="KW-1185">Reference proteome</keyword>
<evidence type="ECO:0000256" key="1">
    <source>
        <dbReference type="SAM" id="MobiDB-lite"/>
    </source>
</evidence>
<dbReference type="EMBL" id="JAIWYP010000007">
    <property type="protein sequence ID" value="KAH3797313.1"/>
    <property type="molecule type" value="Genomic_DNA"/>
</dbReference>
<feature type="region of interest" description="Disordered" evidence="1">
    <location>
        <begin position="28"/>
        <end position="55"/>
    </location>
</feature>
<reference evidence="2" key="2">
    <citation type="submission" date="2020-11" db="EMBL/GenBank/DDBJ databases">
        <authorList>
            <person name="McCartney M.A."/>
            <person name="Auch B."/>
            <person name="Kono T."/>
            <person name="Mallez S."/>
            <person name="Becker A."/>
            <person name="Gohl D.M."/>
            <person name="Silverstein K.A.T."/>
            <person name="Koren S."/>
            <person name="Bechman K.B."/>
            <person name="Herman A."/>
            <person name="Abrahante J.E."/>
            <person name="Garbe J."/>
        </authorList>
    </citation>
    <scope>NUCLEOTIDE SEQUENCE</scope>
    <source>
        <strain evidence="2">Duluth1</strain>
        <tissue evidence="2">Whole animal</tissue>
    </source>
</reference>
<reference evidence="2" key="1">
    <citation type="journal article" date="2019" name="bioRxiv">
        <title>The Genome of the Zebra Mussel, Dreissena polymorpha: A Resource for Invasive Species Research.</title>
        <authorList>
            <person name="McCartney M.A."/>
            <person name="Auch B."/>
            <person name="Kono T."/>
            <person name="Mallez S."/>
            <person name="Zhang Y."/>
            <person name="Obille A."/>
            <person name="Becker A."/>
            <person name="Abrahante J.E."/>
            <person name="Garbe J."/>
            <person name="Badalamenti J.P."/>
            <person name="Herman A."/>
            <person name="Mangelson H."/>
            <person name="Liachko I."/>
            <person name="Sullivan S."/>
            <person name="Sone E.D."/>
            <person name="Koren S."/>
            <person name="Silverstein K.A.T."/>
            <person name="Beckman K.B."/>
            <person name="Gohl D.M."/>
        </authorList>
    </citation>
    <scope>NUCLEOTIDE SEQUENCE</scope>
    <source>
        <strain evidence="2">Duluth1</strain>
        <tissue evidence="2">Whole animal</tissue>
    </source>
</reference>